<name>A0AAE0JVD4_9PEZI</name>
<organism evidence="12 13">
    <name type="scientific">Lasiosphaeria ovina</name>
    <dbReference type="NCBI Taxonomy" id="92902"/>
    <lineage>
        <taxon>Eukaryota</taxon>
        <taxon>Fungi</taxon>
        <taxon>Dikarya</taxon>
        <taxon>Ascomycota</taxon>
        <taxon>Pezizomycotina</taxon>
        <taxon>Sordariomycetes</taxon>
        <taxon>Sordariomycetidae</taxon>
        <taxon>Sordariales</taxon>
        <taxon>Lasiosphaeriaceae</taxon>
        <taxon>Lasiosphaeria</taxon>
    </lineage>
</organism>
<keyword evidence="5" id="KW-0999">Mitochondrion inner membrane</keyword>
<dbReference type="Proteomes" id="UP001287356">
    <property type="component" value="Unassembled WGS sequence"/>
</dbReference>
<dbReference type="Pfam" id="PF00153">
    <property type="entry name" value="Mito_carr"/>
    <property type="match status" value="2"/>
</dbReference>
<keyword evidence="4" id="KW-0677">Repeat</keyword>
<dbReference type="GO" id="GO:1990519">
    <property type="term" value="P:pyrimidine nucleotide import into mitochondrion"/>
    <property type="evidence" value="ECO:0007669"/>
    <property type="project" value="TreeGrafter"/>
</dbReference>
<feature type="region of interest" description="Disordered" evidence="11">
    <location>
        <begin position="1"/>
        <end position="22"/>
    </location>
</feature>
<reference evidence="12" key="1">
    <citation type="journal article" date="2023" name="Mol. Phylogenet. Evol.">
        <title>Genome-scale phylogeny and comparative genomics of the fungal order Sordariales.</title>
        <authorList>
            <person name="Hensen N."/>
            <person name="Bonometti L."/>
            <person name="Westerberg I."/>
            <person name="Brannstrom I.O."/>
            <person name="Guillou S."/>
            <person name="Cros-Aarteil S."/>
            <person name="Calhoun S."/>
            <person name="Haridas S."/>
            <person name="Kuo A."/>
            <person name="Mondo S."/>
            <person name="Pangilinan J."/>
            <person name="Riley R."/>
            <person name="LaButti K."/>
            <person name="Andreopoulos B."/>
            <person name="Lipzen A."/>
            <person name="Chen C."/>
            <person name="Yan M."/>
            <person name="Daum C."/>
            <person name="Ng V."/>
            <person name="Clum A."/>
            <person name="Steindorff A."/>
            <person name="Ohm R.A."/>
            <person name="Martin F."/>
            <person name="Silar P."/>
            <person name="Natvig D.O."/>
            <person name="Lalanne C."/>
            <person name="Gautier V."/>
            <person name="Ament-Velasquez S.L."/>
            <person name="Kruys A."/>
            <person name="Hutchinson M.I."/>
            <person name="Powell A.J."/>
            <person name="Barry K."/>
            <person name="Miller A.N."/>
            <person name="Grigoriev I.V."/>
            <person name="Debuchy R."/>
            <person name="Gladieux P."/>
            <person name="Hiltunen Thoren M."/>
            <person name="Johannesson H."/>
        </authorList>
    </citation>
    <scope>NUCLEOTIDE SEQUENCE</scope>
    <source>
        <strain evidence="12">CBS 958.72</strain>
    </source>
</reference>
<dbReference type="GO" id="GO:0005743">
    <property type="term" value="C:mitochondrial inner membrane"/>
    <property type="evidence" value="ECO:0007669"/>
    <property type="project" value="UniProtKB-SubCell"/>
</dbReference>
<dbReference type="PANTHER" id="PTHR45829">
    <property type="entry name" value="MITOCHONDRIAL CARRIER PROTEIN RIM2"/>
    <property type="match status" value="1"/>
</dbReference>
<dbReference type="GO" id="GO:0015218">
    <property type="term" value="F:pyrimidine nucleotide transmembrane transporter activity"/>
    <property type="evidence" value="ECO:0007669"/>
    <property type="project" value="InterPro"/>
</dbReference>
<dbReference type="InterPro" id="IPR049562">
    <property type="entry name" value="SLC25A33/36-like"/>
</dbReference>
<dbReference type="PANTHER" id="PTHR45829:SF4">
    <property type="entry name" value="MITOCHONDRIAL CARRIER PROTEIN RIM2"/>
    <property type="match status" value="1"/>
</dbReference>
<comment type="caution">
    <text evidence="12">The sequence shown here is derived from an EMBL/GenBank/DDBJ whole genome shotgun (WGS) entry which is preliminary data.</text>
</comment>
<feature type="repeat" description="Solcar" evidence="9">
    <location>
        <begin position="144"/>
        <end position="233"/>
    </location>
</feature>
<keyword evidence="6" id="KW-1133">Transmembrane helix</keyword>
<dbReference type="SUPFAM" id="SSF103506">
    <property type="entry name" value="Mitochondrial carrier"/>
    <property type="match status" value="1"/>
</dbReference>
<feature type="repeat" description="Solcar" evidence="9">
    <location>
        <begin position="24"/>
        <end position="139"/>
    </location>
</feature>
<accession>A0AAE0JVD4</accession>
<dbReference type="InterPro" id="IPR023395">
    <property type="entry name" value="MCP_dom_sf"/>
</dbReference>
<evidence type="ECO:0000256" key="3">
    <source>
        <dbReference type="ARBA" id="ARBA00022692"/>
    </source>
</evidence>
<evidence type="ECO:0000256" key="2">
    <source>
        <dbReference type="ARBA" id="ARBA00022448"/>
    </source>
</evidence>
<keyword evidence="3 9" id="KW-0812">Transmembrane</keyword>
<comment type="similarity">
    <text evidence="10">Belongs to the mitochondrial carrier (TC 2.A.29) family.</text>
</comment>
<evidence type="ECO:0000256" key="5">
    <source>
        <dbReference type="ARBA" id="ARBA00022792"/>
    </source>
</evidence>
<dbReference type="EMBL" id="JAULSN010000009">
    <property type="protein sequence ID" value="KAK3365029.1"/>
    <property type="molecule type" value="Genomic_DNA"/>
</dbReference>
<reference evidence="12" key="2">
    <citation type="submission" date="2023-06" db="EMBL/GenBank/DDBJ databases">
        <authorList>
            <consortium name="Lawrence Berkeley National Laboratory"/>
            <person name="Haridas S."/>
            <person name="Hensen N."/>
            <person name="Bonometti L."/>
            <person name="Westerberg I."/>
            <person name="Brannstrom I.O."/>
            <person name="Guillou S."/>
            <person name="Cros-Aarteil S."/>
            <person name="Calhoun S."/>
            <person name="Kuo A."/>
            <person name="Mondo S."/>
            <person name="Pangilinan J."/>
            <person name="Riley R."/>
            <person name="Labutti K."/>
            <person name="Andreopoulos B."/>
            <person name="Lipzen A."/>
            <person name="Chen C."/>
            <person name="Yanf M."/>
            <person name="Daum C."/>
            <person name="Ng V."/>
            <person name="Clum A."/>
            <person name="Steindorff A."/>
            <person name="Ohm R."/>
            <person name="Martin F."/>
            <person name="Silar P."/>
            <person name="Natvig D."/>
            <person name="Lalanne C."/>
            <person name="Gautier V."/>
            <person name="Ament-Velasquez S.L."/>
            <person name="Kruys A."/>
            <person name="Hutchinson M.I."/>
            <person name="Powell A.J."/>
            <person name="Barry K."/>
            <person name="Miller A.N."/>
            <person name="Grigoriev I.V."/>
            <person name="Debuchy R."/>
            <person name="Gladieux P."/>
            <person name="Thoren M.H."/>
            <person name="Johannesson H."/>
        </authorList>
    </citation>
    <scope>NUCLEOTIDE SEQUENCE</scope>
    <source>
        <strain evidence="12">CBS 958.72</strain>
    </source>
</reference>
<proteinExistence type="inferred from homology"/>
<dbReference type="AlphaFoldDB" id="A0AAE0JVD4"/>
<dbReference type="PROSITE" id="PS50920">
    <property type="entry name" value="SOLCAR"/>
    <property type="match status" value="2"/>
</dbReference>
<sequence length="236" mass="25008">MSLPAMAAAPPKPAARHTAPTSRAQPWVHLVAGASGGVATSIIAAPHDVFRRRLQSDYYRTPSRQCILAAEHGGAGVSSPRRLLLGAPFRHAAETFGILGSIKAREGRRGLFRGLGPSIAGVAPATAVKFYLVKTRLQLDQSRAKEEGGGGAAGAAKVAAVLMTYPHKVVRTRLRLAPSADGSPRHVGLVQCFKSVWSCEGWRGLYGGLTPYLMRSIPATVIALRVYELVLRLAGT</sequence>
<gene>
    <name evidence="12" type="ORF">B0T24DRAFT_712485</name>
</gene>
<dbReference type="InterPro" id="IPR018108">
    <property type="entry name" value="MCP_transmembrane"/>
</dbReference>
<comment type="subcellular location">
    <subcellularLocation>
        <location evidence="1">Mitochondrion inner membrane</location>
        <topology evidence="1">Multi-pass membrane protein</topology>
    </subcellularLocation>
</comment>
<evidence type="ECO:0000256" key="4">
    <source>
        <dbReference type="ARBA" id="ARBA00022737"/>
    </source>
</evidence>
<evidence type="ECO:0000256" key="9">
    <source>
        <dbReference type="PROSITE-ProRule" id="PRU00282"/>
    </source>
</evidence>
<keyword evidence="13" id="KW-1185">Reference proteome</keyword>
<keyword evidence="8 9" id="KW-0472">Membrane</keyword>
<protein>
    <submittedName>
        <fullName evidence="12">Mitochondrial carrier domain-containing protein</fullName>
    </submittedName>
</protein>
<evidence type="ECO:0000256" key="6">
    <source>
        <dbReference type="ARBA" id="ARBA00022989"/>
    </source>
</evidence>
<dbReference type="Gene3D" id="1.50.40.10">
    <property type="entry name" value="Mitochondrial carrier domain"/>
    <property type="match status" value="1"/>
</dbReference>
<evidence type="ECO:0000256" key="10">
    <source>
        <dbReference type="RuleBase" id="RU000488"/>
    </source>
</evidence>
<evidence type="ECO:0000256" key="8">
    <source>
        <dbReference type="ARBA" id="ARBA00023136"/>
    </source>
</evidence>
<evidence type="ECO:0000313" key="12">
    <source>
        <dbReference type="EMBL" id="KAK3365029.1"/>
    </source>
</evidence>
<evidence type="ECO:0000256" key="11">
    <source>
        <dbReference type="SAM" id="MobiDB-lite"/>
    </source>
</evidence>
<evidence type="ECO:0000256" key="1">
    <source>
        <dbReference type="ARBA" id="ARBA00004448"/>
    </source>
</evidence>
<keyword evidence="7" id="KW-0496">Mitochondrion</keyword>
<keyword evidence="2 10" id="KW-0813">Transport</keyword>
<evidence type="ECO:0000256" key="7">
    <source>
        <dbReference type="ARBA" id="ARBA00023128"/>
    </source>
</evidence>
<evidence type="ECO:0000313" key="13">
    <source>
        <dbReference type="Proteomes" id="UP001287356"/>
    </source>
</evidence>